<sequence>MGMFSEPVEVIRSADGMPLKLRWQGQEYIIGAEPMRWYERRKWWAEESRAERGHGSNLVDHEIWRVQARLNGQGPLFTFDLSHHLDSERWRMLCIHDAFRARSA</sequence>
<dbReference type="Proteomes" id="UP000655366">
    <property type="component" value="Unassembled WGS sequence"/>
</dbReference>
<reference evidence="2 3" key="1">
    <citation type="submission" date="2020-11" db="EMBL/GenBank/DDBJ databases">
        <title>Arthrobacter antarcticus sp. nov., isolated from Antarctic Soil.</title>
        <authorList>
            <person name="Li J."/>
        </authorList>
    </citation>
    <scope>NUCLEOTIDE SEQUENCE [LARGE SCALE GENOMIC DNA]</scope>
    <source>
        <strain evidence="2 3">Z1-20</strain>
    </source>
</reference>
<gene>
    <name evidence="2" type="ORF">IV500_14910</name>
</gene>
<evidence type="ECO:0000313" key="2">
    <source>
        <dbReference type="EMBL" id="MBG0740668.1"/>
    </source>
</evidence>
<dbReference type="InterPro" id="IPR045443">
    <property type="entry name" value="DUF6504"/>
</dbReference>
<dbReference type="EMBL" id="JADNYM010000019">
    <property type="protein sequence ID" value="MBG0740668.1"/>
    <property type="molecule type" value="Genomic_DNA"/>
</dbReference>
<comment type="caution">
    <text evidence="2">The sequence shown here is derived from an EMBL/GenBank/DDBJ whole genome shotgun (WGS) entry which is preliminary data.</text>
</comment>
<keyword evidence="3" id="KW-1185">Reference proteome</keyword>
<organism evidence="2 3">
    <name type="scientific">Arthrobacter terrae</name>
    <dbReference type="NCBI Taxonomy" id="2935737"/>
    <lineage>
        <taxon>Bacteria</taxon>
        <taxon>Bacillati</taxon>
        <taxon>Actinomycetota</taxon>
        <taxon>Actinomycetes</taxon>
        <taxon>Micrococcales</taxon>
        <taxon>Micrococcaceae</taxon>
        <taxon>Arthrobacter</taxon>
    </lineage>
</organism>
<evidence type="ECO:0000313" key="3">
    <source>
        <dbReference type="Proteomes" id="UP000655366"/>
    </source>
</evidence>
<name>A0A931G653_9MICC</name>
<dbReference type="AlphaFoldDB" id="A0A931G653"/>
<protein>
    <recommendedName>
        <fullName evidence="1">DUF6504 domain-containing protein</fullName>
    </recommendedName>
</protein>
<feature type="domain" description="DUF6504" evidence="1">
    <location>
        <begin position="4"/>
        <end position="96"/>
    </location>
</feature>
<accession>A0A931G653</accession>
<proteinExistence type="predicted"/>
<dbReference type="Pfam" id="PF20114">
    <property type="entry name" value="DUF6504"/>
    <property type="match status" value="1"/>
</dbReference>
<dbReference type="RefSeq" id="WP_196397597.1">
    <property type="nucleotide sequence ID" value="NZ_JADNYM010000019.1"/>
</dbReference>
<evidence type="ECO:0000259" key="1">
    <source>
        <dbReference type="Pfam" id="PF20114"/>
    </source>
</evidence>